<dbReference type="InterPro" id="IPR058286">
    <property type="entry name" value="DUF7980"/>
</dbReference>
<name>A3DPK9_STAMF</name>
<sequence>MLSLKYLGKLKVVVRSAVFLAGYILSPLSWWNDLFINIPLAYLFAVLIHSLIRIDFAILFSAGYALTNIAGIILMKISITGVNKKNLLRDLLLTILYSIIAYIVLENIPAIH</sequence>
<feature type="transmembrane region" description="Helical" evidence="1">
    <location>
        <begin position="51"/>
        <end position="75"/>
    </location>
</feature>
<keyword evidence="3" id="KW-1185">Reference proteome</keyword>
<dbReference type="GeneID" id="4906671"/>
<dbReference type="HOGENOM" id="CLU_2091387_0_0_2"/>
<dbReference type="STRING" id="399550.Smar_1480"/>
<keyword evidence="1" id="KW-1133">Transmembrane helix</keyword>
<dbReference type="AlphaFoldDB" id="A3DPK9"/>
<organism evidence="2 3">
    <name type="scientific">Staphylothermus marinus (strain ATCC 43588 / DSM 3639 / JCM 9404 / F1)</name>
    <dbReference type="NCBI Taxonomy" id="399550"/>
    <lineage>
        <taxon>Archaea</taxon>
        <taxon>Thermoproteota</taxon>
        <taxon>Thermoprotei</taxon>
        <taxon>Desulfurococcales</taxon>
        <taxon>Desulfurococcaceae</taxon>
        <taxon>Staphylothermus</taxon>
    </lineage>
</organism>
<dbReference type="RefSeq" id="WP_011839763.1">
    <property type="nucleotide sequence ID" value="NC_009033.1"/>
</dbReference>
<dbReference type="KEGG" id="smr:Smar_1480"/>
<dbReference type="Pfam" id="PF25937">
    <property type="entry name" value="DUF7980"/>
    <property type="match status" value="1"/>
</dbReference>
<reference evidence="2 3" key="2">
    <citation type="journal article" date="2009" name="Stand. Genomic Sci.">
        <title>Complete genome sequence of Staphylothermus marinus Stetter and Fiala 1986 type strain F1.</title>
        <authorList>
            <person name="Anderson I.J."/>
            <person name="Sun H."/>
            <person name="Lapidus A."/>
            <person name="Copeland A."/>
            <person name="Glavina Del Rio T."/>
            <person name="Tice H."/>
            <person name="Dalin E."/>
            <person name="Lucas S."/>
            <person name="Barry K."/>
            <person name="Land M."/>
            <person name="Richardson P."/>
            <person name="Huber H."/>
            <person name="Kyrpides N.C."/>
        </authorList>
    </citation>
    <scope>NUCLEOTIDE SEQUENCE [LARGE SCALE GENOMIC DNA]</scope>
    <source>
        <strain evidence="3">ATCC 43588 / DSM 3639 / JCM 9404 / F1</strain>
    </source>
</reference>
<proteinExistence type="predicted"/>
<feature type="transmembrane region" description="Helical" evidence="1">
    <location>
        <begin position="87"/>
        <end position="105"/>
    </location>
</feature>
<evidence type="ECO:0000313" key="2">
    <source>
        <dbReference type="EMBL" id="ABN70569.1"/>
    </source>
</evidence>
<evidence type="ECO:0000313" key="3">
    <source>
        <dbReference type="Proteomes" id="UP000000254"/>
    </source>
</evidence>
<feature type="transmembrane region" description="Helical" evidence="1">
    <location>
        <begin position="12"/>
        <end position="31"/>
    </location>
</feature>
<dbReference type="Proteomes" id="UP000000254">
    <property type="component" value="Chromosome"/>
</dbReference>
<dbReference type="OrthoDB" id="290724at2157"/>
<evidence type="ECO:0000256" key="1">
    <source>
        <dbReference type="SAM" id="Phobius"/>
    </source>
</evidence>
<gene>
    <name evidence="2" type="ordered locus">Smar_1480</name>
</gene>
<reference evidence="3" key="1">
    <citation type="journal article" date="2009" name="BMC Genomics">
        <title>The complete genome sequence of Staphylothermus marinus reveals differences in sulfur metabolism among heterotrophic Crenarchaeota.</title>
        <authorList>
            <person name="Anderson I.J."/>
            <person name="Dharmarajan L."/>
            <person name="Rodriguez J."/>
            <person name="Hooper S."/>
            <person name="Porat I."/>
            <person name="Ulrich L.E."/>
            <person name="Elkins J.G."/>
            <person name="Mavromatis K."/>
            <person name="Sun H."/>
            <person name="Land M."/>
            <person name="Lapidus A."/>
            <person name="Lucas S."/>
            <person name="Barry K."/>
            <person name="Huber H."/>
            <person name="Zhulin I.B."/>
            <person name="Whitman W.B."/>
            <person name="Mukhopadhyay B."/>
            <person name="Woese C."/>
            <person name="Bristow J."/>
            <person name="Kyrpides N."/>
        </authorList>
    </citation>
    <scope>NUCLEOTIDE SEQUENCE [LARGE SCALE GENOMIC DNA]</scope>
    <source>
        <strain evidence="3">ATCC 43588 / DSM 3639 / JCM 9404 / F1</strain>
    </source>
</reference>
<keyword evidence="1" id="KW-0812">Transmembrane</keyword>
<protein>
    <submittedName>
        <fullName evidence="2">Uncharacterized protein</fullName>
    </submittedName>
</protein>
<dbReference type="eggNOG" id="arCOG07754">
    <property type="taxonomic scope" value="Archaea"/>
</dbReference>
<keyword evidence="1" id="KW-0472">Membrane</keyword>
<accession>A3DPK9</accession>
<dbReference type="EMBL" id="CP000575">
    <property type="protein sequence ID" value="ABN70569.1"/>
    <property type="molecule type" value="Genomic_DNA"/>
</dbReference>